<evidence type="ECO:0000313" key="2">
    <source>
        <dbReference type="EMBL" id="KAF2206712.1"/>
    </source>
</evidence>
<name>A0A6A6EZ09_9PEZI</name>
<gene>
    <name evidence="2" type="ORF">CERZMDRAFT_89104</name>
</gene>
<sequence length="651" mass="73237">MPGSAPPANNGRDVPPLAVYHICRICLRPRSARYHREHPIPIDGMPPPPGICRRCRAPAKKARRSIVEVVEEGRSNDIRIGIASFVPDAEYTTHAEARQRRAQRLLSTDDWQEIDVTRPKRPSKYTPERDHERDTAPVELPKDTIVYKHFSRPASPPLRRSPMPSDYMPALPPPPPPPSSTSKKAVSEAAQVSFESMSIPPPPLPAHEFESDAVLTYVPTKMSRRRGSSRSTNAERVELKSDPKHAHVSEYEIRKLAREEVVRYRQAERKIDTHADPYAHGRMVEVVRVPVDRRIVQEQDTTVNEPWMLSKKVHGRDPTFSAVGRPPPSEVISIQVSQRHLDRAVASDSMRDEEIEVGSKVSTAASTPSAVSSEQTRWSAREARESATNKLQSNQRQDTWRESHGKEEFAAGIRDPYRTKKKVADEPFDTVSDGPTHTAARANVPGQGSRSAANDEWGEREYEYRRRTVTPVRGGIPRSDEDYRETTEFLHHRIHPGTSVNAAGDHHHLGEIRRRISDASSRVHFSKKLDISPTPPDSDASSSEFRGMALAGGIDELRGAHVRLPQRFRSQDRRPSRVADNAGFSERVLSESPSREQFRRVINPRNIDGYGPYVRHEKRSASVDVEDGSTVASVSRSGQEYGRHEGRRGVR</sequence>
<evidence type="ECO:0000313" key="3">
    <source>
        <dbReference type="Proteomes" id="UP000799539"/>
    </source>
</evidence>
<keyword evidence="3" id="KW-1185">Reference proteome</keyword>
<dbReference type="AlphaFoldDB" id="A0A6A6EZ09"/>
<protein>
    <submittedName>
        <fullName evidence="2">Uncharacterized protein</fullName>
    </submittedName>
</protein>
<organism evidence="2 3">
    <name type="scientific">Cercospora zeae-maydis SCOH1-5</name>
    <dbReference type="NCBI Taxonomy" id="717836"/>
    <lineage>
        <taxon>Eukaryota</taxon>
        <taxon>Fungi</taxon>
        <taxon>Dikarya</taxon>
        <taxon>Ascomycota</taxon>
        <taxon>Pezizomycotina</taxon>
        <taxon>Dothideomycetes</taxon>
        <taxon>Dothideomycetidae</taxon>
        <taxon>Mycosphaerellales</taxon>
        <taxon>Mycosphaerellaceae</taxon>
        <taxon>Cercospora</taxon>
    </lineage>
</organism>
<dbReference type="OrthoDB" id="3642901at2759"/>
<dbReference type="Proteomes" id="UP000799539">
    <property type="component" value="Unassembled WGS sequence"/>
</dbReference>
<feature type="compositionally biased region" description="Basic and acidic residues" evidence="1">
    <location>
        <begin position="126"/>
        <end position="146"/>
    </location>
</feature>
<feature type="compositionally biased region" description="Basic and acidic residues" evidence="1">
    <location>
        <begin position="233"/>
        <end position="243"/>
    </location>
</feature>
<feature type="region of interest" description="Disordered" evidence="1">
    <location>
        <begin position="346"/>
        <end position="458"/>
    </location>
</feature>
<feature type="compositionally biased region" description="Low complexity" evidence="1">
    <location>
        <begin position="157"/>
        <end position="169"/>
    </location>
</feature>
<feature type="region of interest" description="Disordered" evidence="1">
    <location>
        <begin position="221"/>
        <end position="243"/>
    </location>
</feature>
<accession>A0A6A6EZ09</accession>
<feature type="compositionally biased region" description="Polar residues" evidence="1">
    <location>
        <begin position="388"/>
        <end position="397"/>
    </location>
</feature>
<evidence type="ECO:0000256" key="1">
    <source>
        <dbReference type="SAM" id="MobiDB-lite"/>
    </source>
</evidence>
<feature type="compositionally biased region" description="Low complexity" evidence="1">
    <location>
        <begin position="359"/>
        <end position="373"/>
    </location>
</feature>
<feature type="compositionally biased region" description="Pro residues" evidence="1">
    <location>
        <begin position="170"/>
        <end position="179"/>
    </location>
</feature>
<feature type="compositionally biased region" description="Basic and acidic residues" evidence="1">
    <location>
        <begin position="398"/>
        <end position="425"/>
    </location>
</feature>
<dbReference type="EMBL" id="ML992713">
    <property type="protein sequence ID" value="KAF2206712.1"/>
    <property type="molecule type" value="Genomic_DNA"/>
</dbReference>
<proteinExistence type="predicted"/>
<feature type="region of interest" description="Disordered" evidence="1">
    <location>
        <begin position="567"/>
        <end position="651"/>
    </location>
</feature>
<feature type="region of interest" description="Disordered" evidence="1">
    <location>
        <begin position="113"/>
        <end position="187"/>
    </location>
</feature>
<reference evidence="2" key="1">
    <citation type="journal article" date="2020" name="Stud. Mycol.">
        <title>101 Dothideomycetes genomes: a test case for predicting lifestyles and emergence of pathogens.</title>
        <authorList>
            <person name="Haridas S."/>
            <person name="Albert R."/>
            <person name="Binder M."/>
            <person name="Bloem J."/>
            <person name="Labutti K."/>
            <person name="Salamov A."/>
            <person name="Andreopoulos B."/>
            <person name="Baker S."/>
            <person name="Barry K."/>
            <person name="Bills G."/>
            <person name="Bluhm B."/>
            <person name="Cannon C."/>
            <person name="Castanera R."/>
            <person name="Culley D."/>
            <person name="Daum C."/>
            <person name="Ezra D."/>
            <person name="Gonzalez J."/>
            <person name="Henrissat B."/>
            <person name="Kuo A."/>
            <person name="Liang C."/>
            <person name="Lipzen A."/>
            <person name="Lutzoni F."/>
            <person name="Magnuson J."/>
            <person name="Mondo S."/>
            <person name="Nolan M."/>
            <person name="Ohm R."/>
            <person name="Pangilinan J."/>
            <person name="Park H.-J."/>
            <person name="Ramirez L."/>
            <person name="Alfaro M."/>
            <person name="Sun H."/>
            <person name="Tritt A."/>
            <person name="Yoshinaga Y."/>
            <person name="Zwiers L.-H."/>
            <person name="Turgeon B."/>
            <person name="Goodwin S."/>
            <person name="Spatafora J."/>
            <person name="Crous P."/>
            <person name="Grigoriev I."/>
        </authorList>
    </citation>
    <scope>NUCLEOTIDE SEQUENCE</scope>
    <source>
        <strain evidence="2">SCOH1-5</strain>
    </source>
</reference>
<feature type="compositionally biased region" description="Basic and acidic residues" evidence="1">
    <location>
        <begin position="641"/>
        <end position="651"/>
    </location>
</feature>